<dbReference type="AlphaFoldDB" id="A0A6P2CWB0"/>
<organism evidence="1 2">
    <name type="scientific">Gemmata massiliana</name>
    <dbReference type="NCBI Taxonomy" id="1210884"/>
    <lineage>
        <taxon>Bacteria</taxon>
        <taxon>Pseudomonadati</taxon>
        <taxon>Planctomycetota</taxon>
        <taxon>Planctomycetia</taxon>
        <taxon>Gemmatales</taxon>
        <taxon>Gemmataceae</taxon>
        <taxon>Gemmata</taxon>
    </lineage>
</organism>
<dbReference type="EMBL" id="LR593886">
    <property type="protein sequence ID" value="VTR93183.1"/>
    <property type="molecule type" value="Genomic_DNA"/>
</dbReference>
<keyword evidence="2" id="KW-1185">Reference proteome</keyword>
<evidence type="ECO:0008006" key="3">
    <source>
        <dbReference type="Google" id="ProtNLM"/>
    </source>
</evidence>
<evidence type="ECO:0000313" key="2">
    <source>
        <dbReference type="Proteomes" id="UP000464178"/>
    </source>
</evidence>
<dbReference type="KEGG" id="gms:SOIL9_45310"/>
<proteinExistence type="predicted"/>
<dbReference type="Proteomes" id="UP000464178">
    <property type="component" value="Chromosome"/>
</dbReference>
<protein>
    <recommendedName>
        <fullName evidence="3">SMI1/KNR4 family protein</fullName>
    </recommendedName>
</protein>
<accession>A0A6P2CWB0</accession>
<name>A0A6P2CWB0_9BACT</name>
<evidence type="ECO:0000313" key="1">
    <source>
        <dbReference type="EMBL" id="VTR93183.1"/>
    </source>
</evidence>
<gene>
    <name evidence="1" type="ORF">SOIL9_45310</name>
</gene>
<reference evidence="1 2" key="1">
    <citation type="submission" date="2019-05" db="EMBL/GenBank/DDBJ databases">
        <authorList>
            <consortium name="Science for Life Laboratories"/>
        </authorList>
    </citation>
    <scope>NUCLEOTIDE SEQUENCE [LARGE SCALE GENOMIC DNA]</scope>
    <source>
        <strain evidence="1">Soil9</strain>
    </source>
</reference>
<sequence>MGRPMTEAEWLADSDPYSRLFDLERLLRSPQRNSSPRKWRLLACGVCRHLAGFVGRAEYVNALEIGEEYADTENPKDMVRGFGYLEAIRYELEELTLTYARTKATIAIRLGQGALTGNGPQYFVMTIEEMERHITREYGKDWIESLALTVARCVWGNPFRPVTLDPGWVTSDVTSLSRQMYESRDFGAMPILADALQDAGCDNDDVLSHCRGPGPHVRGCWVVDRVLGKE</sequence>